<dbReference type="PROSITE" id="PS51257">
    <property type="entry name" value="PROKAR_LIPOPROTEIN"/>
    <property type="match status" value="1"/>
</dbReference>
<evidence type="ECO:0000256" key="6">
    <source>
        <dbReference type="SAM" id="SignalP"/>
    </source>
</evidence>
<dbReference type="PANTHER" id="PTHR42953">
    <property type="entry name" value="HIGH-AFFINITY ZINC UPTAKE SYSTEM PROTEIN ZNUA-RELATED"/>
    <property type="match status" value="1"/>
</dbReference>
<dbReference type="EMBL" id="CP072801">
    <property type="protein sequence ID" value="QTR46138.1"/>
    <property type="molecule type" value="Genomic_DNA"/>
</dbReference>
<accession>A0ABX7WUI8</accession>
<comment type="similarity">
    <text evidence="1">Belongs to the bacterial solute-binding protein 9 family.</text>
</comment>
<dbReference type="SUPFAM" id="SSF53807">
    <property type="entry name" value="Helical backbone' metal receptor"/>
    <property type="match status" value="1"/>
</dbReference>
<keyword evidence="3" id="KW-0813">Transport</keyword>
<evidence type="ECO:0000313" key="8">
    <source>
        <dbReference type="Proteomes" id="UP000672039"/>
    </source>
</evidence>
<keyword evidence="4 6" id="KW-0732">Signal</keyword>
<evidence type="ECO:0000256" key="4">
    <source>
        <dbReference type="ARBA" id="ARBA00022729"/>
    </source>
</evidence>
<evidence type="ECO:0000313" key="7">
    <source>
        <dbReference type="EMBL" id="QTR46138.1"/>
    </source>
</evidence>
<evidence type="ECO:0000256" key="3">
    <source>
        <dbReference type="ARBA" id="ARBA00022448"/>
    </source>
</evidence>
<evidence type="ECO:0000256" key="5">
    <source>
        <dbReference type="ARBA" id="ARBA00022906"/>
    </source>
</evidence>
<keyword evidence="5" id="KW-0864">Zinc transport</keyword>
<name>A0ABX7WUI8_9GAMM</name>
<feature type="chain" id="PRO_5046602162" description="High-affinity zinc uptake system protein ZnuA" evidence="6">
    <location>
        <begin position="19"/>
        <end position="300"/>
    </location>
</feature>
<proteinExistence type="inferred from homology"/>
<keyword evidence="5" id="KW-0406">Ion transport</keyword>
<gene>
    <name evidence="7" type="ORF">J9253_19530</name>
</gene>
<dbReference type="InterPro" id="IPR050492">
    <property type="entry name" value="Bact_metal-bind_prot9"/>
</dbReference>
<dbReference type="InterPro" id="IPR006127">
    <property type="entry name" value="ZnuA-like"/>
</dbReference>
<organism evidence="7 8">
    <name type="scientific">Thiothrix litoralis</name>
    <dbReference type="NCBI Taxonomy" id="2891210"/>
    <lineage>
        <taxon>Bacteria</taxon>
        <taxon>Pseudomonadati</taxon>
        <taxon>Pseudomonadota</taxon>
        <taxon>Gammaproteobacteria</taxon>
        <taxon>Thiotrichales</taxon>
        <taxon>Thiotrichaceae</taxon>
        <taxon>Thiothrix</taxon>
    </lineage>
</organism>
<keyword evidence="8" id="KW-1185">Reference proteome</keyword>
<evidence type="ECO:0000256" key="2">
    <source>
        <dbReference type="ARBA" id="ARBA00015915"/>
    </source>
</evidence>
<dbReference type="Gene3D" id="3.40.50.1980">
    <property type="entry name" value="Nitrogenase molybdenum iron protein domain"/>
    <property type="match status" value="2"/>
</dbReference>
<dbReference type="RefSeq" id="WP_210222502.1">
    <property type="nucleotide sequence ID" value="NZ_CP072801.1"/>
</dbReference>
<dbReference type="Pfam" id="PF01297">
    <property type="entry name" value="ZnuA"/>
    <property type="match status" value="1"/>
</dbReference>
<evidence type="ECO:0000256" key="1">
    <source>
        <dbReference type="ARBA" id="ARBA00011028"/>
    </source>
</evidence>
<feature type="signal peptide" evidence="6">
    <location>
        <begin position="1"/>
        <end position="18"/>
    </location>
</feature>
<keyword evidence="5" id="KW-0862">Zinc</keyword>
<reference evidence="7 8" key="1">
    <citation type="submission" date="2021-04" db="EMBL/GenBank/DDBJ databases">
        <title>Genomics, taxonomy and metabolism of representatives of sulfur bacteria of the genus Thiothrix: Thiothrix fructosivorans QT, Thiothrix unzii A1T and three new species, Thiothrix subterranea sp. nov., Thiothrix litoralis sp. nov. and 'Candidatus Thiothrix anitrata' sp. nov.</title>
        <authorList>
            <person name="Ravin N.V."/>
            <person name="Smolyakov D."/>
            <person name="Rudenko T.S."/>
            <person name="Mardanov A.V."/>
            <person name="Beletsky A.V."/>
            <person name="Markov N.D."/>
            <person name="Fomenkov A.I."/>
            <person name="Roberts R.J."/>
            <person name="Karnachuk O.V."/>
            <person name="Novikov A."/>
            <person name="Grabovich M.Y."/>
        </authorList>
    </citation>
    <scope>NUCLEOTIDE SEQUENCE [LARGE SCALE GENOMIC DNA]</scope>
    <source>
        <strain evidence="7 8">AS</strain>
    </source>
</reference>
<sequence>MFRILTIFLLLCVGVLTACQQDAPTKPLVVSTIKPVQALVYAVAGGKDSPLEVKQLLPDGASPHHYALKPSDMRLLENAKVVFRIGSGLETFLDKPLSNLSAQQRVMTLAEATGIQHLHARAAQNHADAHSEDLHLWLNPENAIVMSRAIATALGEADPTHKADYLANAEQLIQNISATDAQIRQQLAPLSGKPYLSFHDAWQHFDTHYGLNFAGAVTLDVSRLPGARHVKDIRHIIEEKQATCLFREPQFSPAMVKTLVEGSNIHLGELDPLGMSLPLDKNTYTTLLQNAADSFQHCLQ</sequence>
<dbReference type="PANTHER" id="PTHR42953:SF3">
    <property type="entry name" value="HIGH-AFFINITY ZINC UPTAKE SYSTEM PROTEIN ZNUA"/>
    <property type="match status" value="1"/>
</dbReference>
<dbReference type="Proteomes" id="UP000672039">
    <property type="component" value="Chromosome"/>
</dbReference>
<protein>
    <recommendedName>
        <fullName evidence="2">High-affinity zinc uptake system protein ZnuA</fullName>
    </recommendedName>
</protein>